<dbReference type="EC" id="6.1.1.20" evidence="5"/>
<evidence type="ECO:0000256" key="2">
    <source>
        <dbReference type="ARBA" id="ARBA00004496"/>
    </source>
</evidence>
<evidence type="ECO:0000256" key="9">
    <source>
        <dbReference type="ARBA" id="ARBA00022741"/>
    </source>
</evidence>
<evidence type="ECO:0000313" key="18">
    <source>
        <dbReference type="EMBL" id="WZN64498.1"/>
    </source>
</evidence>
<keyword evidence="11" id="KW-0460">Magnesium</keyword>
<keyword evidence="19" id="KW-1185">Reference proteome</keyword>
<dbReference type="GO" id="GO:0006432">
    <property type="term" value="P:phenylalanyl-tRNA aminoacylation"/>
    <property type="evidence" value="ECO:0007669"/>
    <property type="project" value="InterPro"/>
</dbReference>
<dbReference type="InterPro" id="IPR040725">
    <property type="entry name" value="PheRS_DBD3"/>
</dbReference>
<sequence length="540" mass="61014">MEAVEKALLRALDSSPDGSVANSLAFASSNGLDHKALCGAIRSLAASELVVSKELAEQRWVLTAEAQSYVDQGSSPEVQVFRAVLESMPNGITLTGLRGKVGPVAAGVGFKQAMQHKWVSLLKQDKPKPQQDADAVAQKAEKEEAQGEGGKKKKKEPKAEPLILAQREEVEDACLNLLRRPDLLSAKDAQALKKRKLVAQEKTAYFSVSKGPKFALERKKEATDLTRDMILGDKPKWRDLGFKKYNFNAMAPVPQGGHLHPLLKVRAQFRKIFLRMGFEEMPTNRFVESSFWNFDALFQPQQHPARDAHDTFFLTNPRYSSSAAWPQDYLERVRRTHEEGGYGSLGYGYNWKLEEAEKNILRTHTTAVSSRMLYQLSKKCEEDGGKFTPTRYFSIDRVFRNESVDRTHLAEFHQCEGLVADRDLSLAHLIGTIEQFFRNIGIPDVKFKPAYNPYTEPSMEIFVYHPGLQKWLEIGNSGIFRPEMLRPMGLPEDVKVIAWGLSLERPTMILYGIDNIRDLFGHKVDLEMMRTNPICRIGLD</sequence>
<evidence type="ECO:0000256" key="16">
    <source>
        <dbReference type="SAM" id="MobiDB-lite"/>
    </source>
</evidence>
<dbReference type="FunFam" id="3.30.930.10:FF:000033">
    <property type="entry name" value="Phenylalanine--tRNA ligase alpha subunit"/>
    <property type="match status" value="1"/>
</dbReference>
<evidence type="ECO:0000256" key="6">
    <source>
        <dbReference type="ARBA" id="ARBA00022490"/>
    </source>
</evidence>
<evidence type="ECO:0000256" key="10">
    <source>
        <dbReference type="ARBA" id="ARBA00022840"/>
    </source>
</evidence>
<evidence type="ECO:0000256" key="1">
    <source>
        <dbReference type="ARBA" id="ARBA00001946"/>
    </source>
</evidence>
<dbReference type="InterPro" id="IPR004529">
    <property type="entry name" value="Phe-tRNA-synth_IIc_asu"/>
</dbReference>
<accession>A0AAX4PF05</accession>
<dbReference type="NCBIfam" id="NF003210">
    <property type="entry name" value="PRK04172.1"/>
    <property type="match status" value="1"/>
</dbReference>
<keyword evidence="9" id="KW-0547">Nucleotide-binding</keyword>
<evidence type="ECO:0000259" key="17">
    <source>
        <dbReference type="PROSITE" id="PS50862"/>
    </source>
</evidence>
<organism evidence="18 19">
    <name type="scientific">Chloropicon roscoffensis</name>
    <dbReference type="NCBI Taxonomy" id="1461544"/>
    <lineage>
        <taxon>Eukaryota</taxon>
        <taxon>Viridiplantae</taxon>
        <taxon>Chlorophyta</taxon>
        <taxon>Chloropicophyceae</taxon>
        <taxon>Chloropicales</taxon>
        <taxon>Chloropicaceae</taxon>
        <taxon>Chloropicon</taxon>
    </lineage>
</organism>
<keyword evidence="6" id="KW-0963">Cytoplasm</keyword>
<proteinExistence type="inferred from homology"/>
<dbReference type="Gene3D" id="1.10.10.2330">
    <property type="match status" value="1"/>
</dbReference>
<evidence type="ECO:0000256" key="13">
    <source>
        <dbReference type="ARBA" id="ARBA00023146"/>
    </source>
</evidence>
<dbReference type="GO" id="GO:0009328">
    <property type="term" value="C:phenylalanine-tRNA ligase complex"/>
    <property type="evidence" value="ECO:0007669"/>
    <property type="project" value="TreeGrafter"/>
</dbReference>
<feature type="region of interest" description="Disordered" evidence="16">
    <location>
        <begin position="124"/>
        <end position="160"/>
    </location>
</feature>
<comment type="subunit">
    <text evidence="4">Tetramer of two alpha and two beta subunits.</text>
</comment>
<dbReference type="Pfam" id="PF18553">
    <property type="entry name" value="PheRS_DBD3"/>
    <property type="match status" value="1"/>
</dbReference>
<dbReference type="PANTHER" id="PTHR11538">
    <property type="entry name" value="PHENYLALANYL-TRNA SYNTHETASE"/>
    <property type="match status" value="1"/>
</dbReference>
<evidence type="ECO:0000313" key="19">
    <source>
        <dbReference type="Proteomes" id="UP001472866"/>
    </source>
</evidence>
<dbReference type="Gene3D" id="3.30.930.10">
    <property type="entry name" value="Bira Bifunctional Protein, Domain 2"/>
    <property type="match status" value="1"/>
</dbReference>
<dbReference type="AlphaFoldDB" id="A0AAX4PF05"/>
<dbReference type="SUPFAM" id="SSF55681">
    <property type="entry name" value="Class II aaRS and biotin synthetases"/>
    <property type="match status" value="1"/>
</dbReference>
<evidence type="ECO:0000256" key="8">
    <source>
        <dbReference type="ARBA" id="ARBA00022723"/>
    </source>
</evidence>
<dbReference type="NCBIfam" id="TIGR00468">
    <property type="entry name" value="pheS"/>
    <property type="match status" value="1"/>
</dbReference>
<dbReference type="GO" id="GO:0005829">
    <property type="term" value="C:cytosol"/>
    <property type="evidence" value="ECO:0007669"/>
    <property type="project" value="TreeGrafter"/>
</dbReference>
<evidence type="ECO:0000256" key="14">
    <source>
        <dbReference type="ARBA" id="ARBA00030612"/>
    </source>
</evidence>
<dbReference type="Pfam" id="PF01409">
    <property type="entry name" value="tRNA-synt_2d"/>
    <property type="match status" value="1"/>
</dbReference>
<keyword evidence="10" id="KW-0067">ATP-binding</keyword>
<dbReference type="GO" id="GO:0046872">
    <property type="term" value="F:metal ion binding"/>
    <property type="evidence" value="ECO:0007669"/>
    <property type="project" value="UniProtKB-KW"/>
</dbReference>
<comment type="subcellular location">
    <subcellularLocation>
        <location evidence="2">Cytoplasm</location>
    </subcellularLocation>
</comment>
<keyword evidence="13" id="KW-0030">Aminoacyl-tRNA synthetase</keyword>
<evidence type="ECO:0000256" key="11">
    <source>
        <dbReference type="ARBA" id="ARBA00022842"/>
    </source>
</evidence>
<evidence type="ECO:0000256" key="15">
    <source>
        <dbReference type="ARBA" id="ARBA00049255"/>
    </source>
</evidence>
<dbReference type="EMBL" id="CP151509">
    <property type="protein sequence ID" value="WZN64498.1"/>
    <property type="molecule type" value="Genomic_DNA"/>
</dbReference>
<protein>
    <recommendedName>
        <fullName evidence="5">phenylalanine--tRNA ligase</fullName>
        <ecNumber evidence="5">6.1.1.20</ecNumber>
    </recommendedName>
    <alternativeName>
        <fullName evidence="14">Phenylalanyl-tRNA synthetase alpha subunit</fullName>
    </alternativeName>
</protein>
<dbReference type="InterPro" id="IPR040724">
    <property type="entry name" value="PheRS_DBD1"/>
</dbReference>
<dbReference type="InterPro" id="IPR045864">
    <property type="entry name" value="aa-tRNA-synth_II/BPL/LPL"/>
</dbReference>
<comment type="cofactor">
    <cofactor evidence="1">
        <name>Mg(2+)</name>
        <dbReference type="ChEBI" id="CHEBI:18420"/>
    </cofactor>
</comment>
<evidence type="ECO:0000256" key="12">
    <source>
        <dbReference type="ARBA" id="ARBA00022917"/>
    </source>
</evidence>
<dbReference type="Gene3D" id="3.30.1370.240">
    <property type="match status" value="1"/>
</dbReference>
<dbReference type="Proteomes" id="UP001472866">
    <property type="component" value="Chromosome 09"/>
</dbReference>
<keyword evidence="12" id="KW-0648">Protein biosynthesis</keyword>
<feature type="domain" description="Aminoacyl-transfer RNA synthetases class-II family profile" evidence="17">
    <location>
        <begin position="264"/>
        <end position="533"/>
    </location>
</feature>
<dbReference type="InterPro" id="IPR006195">
    <property type="entry name" value="aa-tRNA-synth_II"/>
</dbReference>
<dbReference type="GO" id="GO:0004826">
    <property type="term" value="F:phenylalanine-tRNA ligase activity"/>
    <property type="evidence" value="ECO:0007669"/>
    <property type="project" value="UniProtKB-EC"/>
</dbReference>
<evidence type="ECO:0000256" key="5">
    <source>
        <dbReference type="ARBA" id="ARBA00012814"/>
    </source>
</evidence>
<gene>
    <name evidence="18" type="ORF">HKI87_09g60550</name>
</gene>
<comment type="catalytic activity">
    <reaction evidence="15">
        <text>tRNA(Phe) + L-phenylalanine + ATP = L-phenylalanyl-tRNA(Phe) + AMP + diphosphate + H(+)</text>
        <dbReference type="Rhea" id="RHEA:19413"/>
        <dbReference type="Rhea" id="RHEA-COMP:9668"/>
        <dbReference type="Rhea" id="RHEA-COMP:9699"/>
        <dbReference type="ChEBI" id="CHEBI:15378"/>
        <dbReference type="ChEBI" id="CHEBI:30616"/>
        <dbReference type="ChEBI" id="CHEBI:33019"/>
        <dbReference type="ChEBI" id="CHEBI:58095"/>
        <dbReference type="ChEBI" id="CHEBI:78442"/>
        <dbReference type="ChEBI" id="CHEBI:78531"/>
        <dbReference type="ChEBI" id="CHEBI:456215"/>
        <dbReference type="EC" id="6.1.1.20"/>
    </reaction>
</comment>
<dbReference type="CDD" id="cd00496">
    <property type="entry name" value="PheRS_alpha_core"/>
    <property type="match status" value="1"/>
</dbReference>
<reference evidence="18 19" key="1">
    <citation type="submission" date="2024-03" db="EMBL/GenBank/DDBJ databases">
        <title>Complete genome sequence of the green alga Chloropicon roscoffensis RCC1871.</title>
        <authorList>
            <person name="Lemieux C."/>
            <person name="Pombert J.-F."/>
            <person name="Otis C."/>
            <person name="Turmel M."/>
        </authorList>
    </citation>
    <scope>NUCLEOTIDE SEQUENCE [LARGE SCALE GENOMIC DNA]</scope>
    <source>
        <strain evidence="18 19">RCC1871</strain>
    </source>
</reference>
<comment type="similarity">
    <text evidence="3">Belongs to the class-II aminoacyl-tRNA synthetase family. Phe-tRNA synthetase alpha subunit type 2 subfamily.</text>
</comment>
<dbReference type="Pfam" id="PF18552">
    <property type="entry name" value="PheRS_DBD1"/>
    <property type="match status" value="1"/>
</dbReference>
<dbReference type="InterPro" id="IPR002319">
    <property type="entry name" value="Phenylalanyl-tRNA_Synthase"/>
</dbReference>
<dbReference type="GO" id="GO:0005524">
    <property type="term" value="F:ATP binding"/>
    <property type="evidence" value="ECO:0007669"/>
    <property type="project" value="UniProtKB-KW"/>
</dbReference>
<keyword evidence="7 18" id="KW-0436">Ligase</keyword>
<dbReference type="GO" id="GO:0000049">
    <property type="term" value="F:tRNA binding"/>
    <property type="evidence" value="ECO:0007669"/>
    <property type="project" value="InterPro"/>
</dbReference>
<dbReference type="PANTHER" id="PTHR11538:SF40">
    <property type="entry name" value="PHENYLALANINE--TRNA LIGASE ALPHA SUBUNIT"/>
    <property type="match status" value="1"/>
</dbReference>
<evidence type="ECO:0000256" key="4">
    <source>
        <dbReference type="ARBA" id="ARBA00011209"/>
    </source>
</evidence>
<evidence type="ECO:0000256" key="3">
    <source>
        <dbReference type="ARBA" id="ARBA00006703"/>
    </source>
</evidence>
<evidence type="ECO:0000256" key="7">
    <source>
        <dbReference type="ARBA" id="ARBA00022598"/>
    </source>
</evidence>
<dbReference type="PROSITE" id="PS50862">
    <property type="entry name" value="AA_TRNA_LIGASE_II"/>
    <property type="match status" value="1"/>
</dbReference>
<name>A0AAX4PF05_9CHLO</name>
<keyword evidence="8" id="KW-0479">Metal-binding</keyword>